<dbReference type="AlphaFoldDB" id="A0A266ND30"/>
<dbReference type="OrthoDB" id="6884104at2"/>
<proteinExistence type="predicted"/>
<evidence type="ECO:0000313" key="3">
    <source>
        <dbReference type="Proteomes" id="UP000215788"/>
    </source>
</evidence>
<accession>A0A266ND30</accession>
<evidence type="ECO:0000313" key="2">
    <source>
        <dbReference type="EMBL" id="OZY60428.1"/>
    </source>
</evidence>
<dbReference type="InterPro" id="IPR014960">
    <property type="entry name" value="DUF1828"/>
</dbReference>
<feature type="domain" description="DUF1828" evidence="1">
    <location>
        <begin position="33"/>
        <end position="113"/>
    </location>
</feature>
<dbReference type="EMBL" id="NQKI01000006">
    <property type="protein sequence ID" value="OZY60428.1"/>
    <property type="molecule type" value="Genomic_DNA"/>
</dbReference>
<organism evidence="2 3">
    <name type="scientific">Pseudomonas lundensis</name>
    <dbReference type="NCBI Taxonomy" id="86185"/>
    <lineage>
        <taxon>Bacteria</taxon>
        <taxon>Pseudomonadati</taxon>
        <taxon>Pseudomonadota</taxon>
        <taxon>Gammaproteobacteria</taxon>
        <taxon>Pseudomonadales</taxon>
        <taxon>Pseudomonadaceae</taxon>
        <taxon>Pseudomonas</taxon>
    </lineage>
</organism>
<dbReference type="RefSeq" id="WP_094992589.1">
    <property type="nucleotide sequence ID" value="NZ_JAAQYB010000034.1"/>
</dbReference>
<protein>
    <recommendedName>
        <fullName evidence="1">DUF1828 domain-containing protein</fullName>
    </recommendedName>
</protein>
<comment type="caution">
    <text evidence="2">The sequence shown here is derived from an EMBL/GenBank/DDBJ whole genome shotgun (WGS) entry which is preliminary data.</text>
</comment>
<sequence length="251" mass="27244">MNCTLISSQLGFKCKPVTDDVFYLESPLTLAFDGNLIGAYVQNLGNGNVRISDNADTLFAAITHGVKPTAAKGRKLAELVEMSGLELSDDGEIFKSCSEDQLAYYLARFIEAAEHVSFACNKLRPSPISRFDRVVETALRSAFAASLKTDFHIIGASGHQLTLPFAITGEDRETTLIQTIPTKHGKVDWSLVYRAVGKMLDIKNAHGNTHRKVVLEPGDEDDNRKAATALADAAEVVIYTGSTHLIQAFAA</sequence>
<gene>
    <name evidence="2" type="ORF">CJF39_05975</name>
</gene>
<evidence type="ECO:0000259" key="1">
    <source>
        <dbReference type="Pfam" id="PF08861"/>
    </source>
</evidence>
<name>A0A266ND30_9PSED</name>
<reference evidence="2 3" key="1">
    <citation type="submission" date="2017-08" db="EMBL/GenBank/DDBJ databases">
        <title>Genomic and metabolic characterisation of spoilage-associated Pseudomonas species.</title>
        <authorList>
            <person name="Stanborough T."/>
            <person name="Fegan N."/>
            <person name="Powell S.M."/>
            <person name="Singh T."/>
            <person name="Tamplin M.L."/>
            <person name="Chandry P.S."/>
        </authorList>
    </citation>
    <scope>NUCLEOTIDE SEQUENCE [LARGE SCALE GENOMIC DNA]</scope>
    <source>
        <strain evidence="2 3">L1802</strain>
    </source>
</reference>
<dbReference type="Pfam" id="PF08861">
    <property type="entry name" value="DUF1828"/>
    <property type="match status" value="1"/>
</dbReference>
<dbReference type="Proteomes" id="UP000215788">
    <property type="component" value="Unassembled WGS sequence"/>
</dbReference>